<dbReference type="InterPro" id="IPR050111">
    <property type="entry name" value="C-type_lectin/snaclec_domain"/>
</dbReference>
<evidence type="ECO:0000259" key="3">
    <source>
        <dbReference type="PROSITE" id="PS50041"/>
    </source>
</evidence>
<organism evidence="4 5">
    <name type="scientific">Channa striata</name>
    <name type="common">Snakehead murrel</name>
    <name type="synonym">Ophicephalus striatus</name>
    <dbReference type="NCBI Taxonomy" id="64152"/>
    <lineage>
        <taxon>Eukaryota</taxon>
        <taxon>Metazoa</taxon>
        <taxon>Chordata</taxon>
        <taxon>Craniata</taxon>
        <taxon>Vertebrata</taxon>
        <taxon>Euteleostomi</taxon>
        <taxon>Actinopterygii</taxon>
        <taxon>Neopterygii</taxon>
        <taxon>Teleostei</taxon>
        <taxon>Neoteleostei</taxon>
        <taxon>Acanthomorphata</taxon>
        <taxon>Anabantaria</taxon>
        <taxon>Anabantiformes</taxon>
        <taxon>Channoidei</taxon>
        <taxon>Channidae</taxon>
        <taxon>Channa</taxon>
    </lineage>
</organism>
<comment type="caution">
    <text evidence="4">The sequence shown here is derived from an EMBL/GenBank/DDBJ whole genome shotgun (WGS) entry which is preliminary data.</text>
</comment>
<dbReference type="SUPFAM" id="SSF56436">
    <property type="entry name" value="C-type lectin-like"/>
    <property type="match status" value="1"/>
</dbReference>
<dbReference type="PROSITE" id="PS50041">
    <property type="entry name" value="C_TYPE_LECTIN_2"/>
    <property type="match status" value="1"/>
</dbReference>
<feature type="domain" description="C-type lectin" evidence="3">
    <location>
        <begin position="55"/>
        <end position="173"/>
    </location>
</feature>
<protein>
    <recommendedName>
        <fullName evidence="3">C-type lectin domain-containing protein</fullName>
    </recommendedName>
</protein>
<dbReference type="Gene3D" id="3.10.100.10">
    <property type="entry name" value="Mannose-Binding Protein A, subunit A"/>
    <property type="match status" value="1"/>
</dbReference>
<dbReference type="InterPro" id="IPR002353">
    <property type="entry name" value="AntifreezeII"/>
</dbReference>
<dbReference type="Proteomes" id="UP001187415">
    <property type="component" value="Unassembled WGS sequence"/>
</dbReference>
<proteinExistence type="predicted"/>
<dbReference type="AlphaFoldDB" id="A0AA88TEC9"/>
<evidence type="ECO:0000313" key="4">
    <source>
        <dbReference type="EMBL" id="KAK2863330.1"/>
    </source>
</evidence>
<dbReference type="PROSITE" id="PS00615">
    <property type="entry name" value="C_TYPE_LECTIN_1"/>
    <property type="match status" value="1"/>
</dbReference>
<evidence type="ECO:0000256" key="1">
    <source>
        <dbReference type="ARBA" id="ARBA00023157"/>
    </source>
</evidence>
<keyword evidence="5" id="KW-1185">Reference proteome</keyword>
<feature type="signal peptide" evidence="2">
    <location>
        <begin position="1"/>
        <end position="19"/>
    </location>
</feature>
<dbReference type="SMART" id="SM00034">
    <property type="entry name" value="CLECT"/>
    <property type="match status" value="1"/>
</dbReference>
<keyword evidence="1" id="KW-1015">Disulfide bond</keyword>
<keyword evidence="2" id="KW-0732">Signal</keyword>
<dbReference type="PANTHER" id="PTHR22803">
    <property type="entry name" value="MANNOSE, PHOSPHOLIPASE, LECTIN RECEPTOR RELATED"/>
    <property type="match status" value="1"/>
</dbReference>
<evidence type="ECO:0000313" key="5">
    <source>
        <dbReference type="Proteomes" id="UP001187415"/>
    </source>
</evidence>
<reference evidence="4" key="1">
    <citation type="submission" date="2023-07" db="EMBL/GenBank/DDBJ databases">
        <title>Chromosome-level Genome Assembly of Striped Snakehead (Channa striata).</title>
        <authorList>
            <person name="Liu H."/>
        </authorList>
    </citation>
    <scope>NUCLEOTIDE SEQUENCE</scope>
    <source>
        <strain evidence="4">Gz</strain>
        <tissue evidence="4">Muscle</tissue>
    </source>
</reference>
<dbReference type="InterPro" id="IPR016186">
    <property type="entry name" value="C-type_lectin-like/link_sf"/>
</dbReference>
<name>A0AA88TEC9_CHASR</name>
<dbReference type="InterPro" id="IPR001304">
    <property type="entry name" value="C-type_lectin-like"/>
</dbReference>
<dbReference type="InterPro" id="IPR018378">
    <property type="entry name" value="C-type_lectin_CS"/>
</dbReference>
<accession>A0AA88TEC9</accession>
<dbReference type="EMBL" id="JAUPFM010000001">
    <property type="protein sequence ID" value="KAK2863330.1"/>
    <property type="molecule type" value="Genomic_DNA"/>
</dbReference>
<feature type="chain" id="PRO_5041646525" description="C-type lectin domain-containing protein" evidence="2">
    <location>
        <begin position="20"/>
        <end position="176"/>
    </location>
</feature>
<dbReference type="CDD" id="cd00037">
    <property type="entry name" value="CLECT"/>
    <property type="match status" value="1"/>
</dbReference>
<dbReference type="Pfam" id="PF00059">
    <property type="entry name" value="Lectin_C"/>
    <property type="match status" value="1"/>
</dbReference>
<dbReference type="InterPro" id="IPR016187">
    <property type="entry name" value="CTDL_fold"/>
</dbReference>
<sequence>MKILAFWAVLCAMMALTLAAALSESKDELGAVAEIQEHNHAIKRSPSCPSGWRRNNGQCFVYVPRAMTWAHAERNCQSMGANLASVHKAEEYHWIQRMITDQTHDYPNTWIGASDSEEEGVWFWSDGTPFNFAYWCKGEPNNKRHQHCLQINDGGNKCWDDMQCSKQLPSVCAKKI</sequence>
<evidence type="ECO:0000256" key="2">
    <source>
        <dbReference type="SAM" id="SignalP"/>
    </source>
</evidence>
<gene>
    <name evidence="4" type="ORF">Q5P01_002863</name>
</gene>
<dbReference type="PRINTS" id="PR00356">
    <property type="entry name" value="ANTIFREEZEII"/>
</dbReference>